<organism evidence="1 2">
    <name type="scientific">Celeribacter arenosi</name>
    <dbReference type="NCBI Taxonomy" id="792649"/>
    <lineage>
        <taxon>Bacteria</taxon>
        <taxon>Pseudomonadati</taxon>
        <taxon>Pseudomonadota</taxon>
        <taxon>Alphaproteobacteria</taxon>
        <taxon>Rhodobacterales</taxon>
        <taxon>Roseobacteraceae</taxon>
        <taxon>Celeribacter</taxon>
    </lineage>
</organism>
<sequence length="94" mass="10280">MVGTAEGKPGPADASYEEIDRLSAVASDQRPHLRGSLRGECIESCAAAVTGPRHETLCGAEVNAAIAIEELRHGFLPKRLFLWWTNWLYSARIS</sequence>
<gene>
    <name evidence="1" type="ORF">GCM10022404_20940</name>
</gene>
<dbReference type="EMBL" id="BAABDF010000007">
    <property type="protein sequence ID" value="GAA3870815.1"/>
    <property type="molecule type" value="Genomic_DNA"/>
</dbReference>
<evidence type="ECO:0000313" key="1">
    <source>
        <dbReference type="EMBL" id="GAA3870815.1"/>
    </source>
</evidence>
<accession>A0ABP7KA71</accession>
<keyword evidence="2" id="KW-1185">Reference proteome</keyword>
<comment type="caution">
    <text evidence="1">The sequence shown here is derived from an EMBL/GenBank/DDBJ whole genome shotgun (WGS) entry which is preliminary data.</text>
</comment>
<protein>
    <submittedName>
        <fullName evidence="1">Uncharacterized protein</fullName>
    </submittedName>
</protein>
<dbReference type="Proteomes" id="UP001399917">
    <property type="component" value="Unassembled WGS sequence"/>
</dbReference>
<reference evidence="2" key="1">
    <citation type="journal article" date="2019" name="Int. J. Syst. Evol. Microbiol.">
        <title>The Global Catalogue of Microorganisms (GCM) 10K type strain sequencing project: providing services to taxonomists for standard genome sequencing and annotation.</title>
        <authorList>
            <consortium name="The Broad Institute Genomics Platform"/>
            <consortium name="The Broad Institute Genome Sequencing Center for Infectious Disease"/>
            <person name="Wu L."/>
            <person name="Ma J."/>
        </authorList>
    </citation>
    <scope>NUCLEOTIDE SEQUENCE [LARGE SCALE GENOMIC DNA]</scope>
    <source>
        <strain evidence="2">JCM 17190</strain>
    </source>
</reference>
<evidence type="ECO:0000313" key="2">
    <source>
        <dbReference type="Proteomes" id="UP001399917"/>
    </source>
</evidence>
<name>A0ABP7KA71_9RHOB</name>
<proteinExistence type="predicted"/>